<evidence type="ECO:0000256" key="1">
    <source>
        <dbReference type="SAM" id="MobiDB-lite"/>
    </source>
</evidence>
<dbReference type="AlphaFoldDB" id="A0AAD1T888"/>
<dbReference type="EMBL" id="OW240921">
    <property type="protein sequence ID" value="CAH2319615.1"/>
    <property type="molecule type" value="Genomic_DNA"/>
</dbReference>
<organism evidence="2 3">
    <name type="scientific">Pelobates cultripes</name>
    <name type="common">Western spadefoot toad</name>
    <dbReference type="NCBI Taxonomy" id="61616"/>
    <lineage>
        <taxon>Eukaryota</taxon>
        <taxon>Metazoa</taxon>
        <taxon>Chordata</taxon>
        <taxon>Craniata</taxon>
        <taxon>Vertebrata</taxon>
        <taxon>Euteleostomi</taxon>
        <taxon>Amphibia</taxon>
        <taxon>Batrachia</taxon>
        <taxon>Anura</taxon>
        <taxon>Pelobatoidea</taxon>
        <taxon>Pelobatidae</taxon>
        <taxon>Pelobates</taxon>
    </lineage>
</organism>
<dbReference type="Proteomes" id="UP001295444">
    <property type="component" value="Chromosome 10"/>
</dbReference>
<proteinExistence type="predicted"/>
<protein>
    <submittedName>
        <fullName evidence="2">Uncharacterized protein</fullName>
    </submittedName>
</protein>
<accession>A0AAD1T888</accession>
<evidence type="ECO:0000313" key="2">
    <source>
        <dbReference type="EMBL" id="CAH2319615.1"/>
    </source>
</evidence>
<name>A0AAD1T888_PELCU</name>
<sequence length="141" mass="14902">MTAPDRCGRLNKEMHLSKSRRITARSAGASIPTEHVITMDAGFCDIGGHVGSSEGNMKDLLGAPPPDLPCHLYAAHDDVTRRRSHGNARVSVAVTPPPSRTAARHLPELQSGAIRNGRSAPTPALSPAAQLILSLLESSEL</sequence>
<reference evidence="2" key="1">
    <citation type="submission" date="2022-03" db="EMBL/GenBank/DDBJ databases">
        <authorList>
            <person name="Alioto T."/>
            <person name="Alioto T."/>
            <person name="Gomez Garrido J."/>
        </authorList>
    </citation>
    <scope>NUCLEOTIDE SEQUENCE</scope>
</reference>
<evidence type="ECO:0000313" key="3">
    <source>
        <dbReference type="Proteomes" id="UP001295444"/>
    </source>
</evidence>
<keyword evidence="3" id="KW-1185">Reference proteome</keyword>
<feature type="region of interest" description="Disordered" evidence="1">
    <location>
        <begin position="81"/>
        <end position="106"/>
    </location>
</feature>
<gene>
    <name evidence="2" type="ORF">PECUL_23A037323</name>
</gene>